<dbReference type="EMBL" id="UYRV01105198">
    <property type="protein sequence ID" value="VDN20741.1"/>
    <property type="molecule type" value="Genomic_DNA"/>
</dbReference>
<protein>
    <submittedName>
        <fullName evidence="2">Uncharacterized protein</fullName>
    </submittedName>
</protein>
<feature type="compositionally biased region" description="Basic and acidic residues" evidence="1">
    <location>
        <begin position="102"/>
        <end position="113"/>
    </location>
</feature>
<proteinExistence type="predicted"/>
<gene>
    <name evidence="2" type="ORF">CGOC_LOCUS8881</name>
</gene>
<evidence type="ECO:0000256" key="1">
    <source>
        <dbReference type="SAM" id="MobiDB-lite"/>
    </source>
</evidence>
<feature type="region of interest" description="Disordered" evidence="1">
    <location>
        <begin position="90"/>
        <end position="113"/>
    </location>
</feature>
<evidence type="ECO:0000313" key="2">
    <source>
        <dbReference type="EMBL" id="VDN20741.1"/>
    </source>
</evidence>
<sequence>MMDPELRAHLFDTTVLPVLCYTAKTWADTVATSKALRNDQKAFERSFLKMSGHKQHLVGFRSTDLRKMSRLCDSAEYVAKAKHLWAVTSEKQQTTEGHKKRWSGDARHLMPVS</sequence>
<dbReference type="AlphaFoldDB" id="A0A3P7MRI8"/>
<keyword evidence="3" id="KW-1185">Reference proteome</keyword>
<evidence type="ECO:0000313" key="3">
    <source>
        <dbReference type="Proteomes" id="UP000271889"/>
    </source>
</evidence>
<dbReference type="Proteomes" id="UP000271889">
    <property type="component" value="Unassembled WGS sequence"/>
</dbReference>
<reference evidence="2 3" key="1">
    <citation type="submission" date="2018-11" db="EMBL/GenBank/DDBJ databases">
        <authorList>
            <consortium name="Pathogen Informatics"/>
        </authorList>
    </citation>
    <scope>NUCLEOTIDE SEQUENCE [LARGE SCALE GENOMIC DNA]</scope>
</reference>
<name>A0A3P7MRI8_CYLGO</name>
<organism evidence="2 3">
    <name type="scientific">Cylicostephanus goldi</name>
    <name type="common">Nematode worm</name>
    <dbReference type="NCBI Taxonomy" id="71465"/>
    <lineage>
        <taxon>Eukaryota</taxon>
        <taxon>Metazoa</taxon>
        <taxon>Ecdysozoa</taxon>
        <taxon>Nematoda</taxon>
        <taxon>Chromadorea</taxon>
        <taxon>Rhabditida</taxon>
        <taxon>Rhabditina</taxon>
        <taxon>Rhabditomorpha</taxon>
        <taxon>Strongyloidea</taxon>
        <taxon>Strongylidae</taxon>
        <taxon>Cylicostephanus</taxon>
    </lineage>
</organism>
<accession>A0A3P7MRI8</accession>
<dbReference type="OrthoDB" id="5842672at2759"/>